<keyword evidence="3" id="KW-1185">Reference proteome</keyword>
<evidence type="ECO:0000256" key="1">
    <source>
        <dbReference type="SAM" id="MobiDB-lite"/>
    </source>
</evidence>
<dbReference type="GO" id="GO:0003677">
    <property type="term" value="F:DNA binding"/>
    <property type="evidence" value="ECO:0007669"/>
    <property type="project" value="InterPro"/>
</dbReference>
<sequence>MVVGTGLKGGDEAAVRIEVLATSSAAPCSAPESVPKRRRGRPPKARPAGTAGPAIAKRPRGRPPGTGKNQIAAAAAALAQQIANDLETALSGSSQLSTGSAGEGKKPRRRKSSVPVKAE</sequence>
<gene>
    <name evidence="2" type="ORF">WJX81_003990</name>
</gene>
<dbReference type="EMBL" id="JALJOU010000096">
    <property type="protein sequence ID" value="KAK9821789.1"/>
    <property type="molecule type" value="Genomic_DNA"/>
</dbReference>
<feature type="compositionally biased region" description="Polar residues" evidence="1">
    <location>
        <begin position="90"/>
        <end position="100"/>
    </location>
</feature>
<name>A0AAW1QK43_9CHLO</name>
<feature type="region of interest" description="Disordered" evidence="1">
    <location>
        <begin position="89"/>
        <end position="119"/>
    </location>
</feature>
<dbReference type="Proteomes" id="UP001445335">
    <property type="component" value="Unassembled WGS sequence"/>
</dbReference>
<accession>A0AAW1QK43</accession>
<proteinExistence type="predicted"/>
<dbReference type="AlphaFoldDB" id="A0AAW1QK43"/>
<organism evidence="2 3">
    <name type="scientific">Elliptochloris bilobata</name>
    <dbReference type="NCBI Taxonomy" id="381761"/>
    <lineage>
        <taxon>Eukaryota</taxon>
        <taxon>Viridiplantae</taxon>
        <taxon>Chlorophyta</taxon>
        <taxon>core chlorophytes</taxon>
        <taxon>Trebouxiophyceae</taxon>
        <taxon>Trebouxiophyceae incertae sedis</taxon>
        <taxon>Elliptochloris clade</taxon>
        <taxon>Elliptochloris</taxon>
    </lineage>
</organism>
<evidence type="ECO:0000313" key="3">
    <source>
        <dbReference type="Proteomes" id="UP001445335"/>
    </source>
</evidence>
<comment type="caution">
    <text evidence="2">The sequence shown here is derived from an EMBL/GenBank/DDBJ whole genome shotgun (WGS) entry which is preliminary data.</text>
</comment>
<dbReference type="PRINTS" id="PR00929">
    <property type="entry name" value="ATHOOK"/>
</dbReference>
<dbReference type="InterPro" id="IPR017956">
    <property type="entry name" value="AT_hook_DNA-bd_motif"/>
</dbReference>
<protein>
    <submittedName>
        <fullName evidence="2">Uncharacterized protein</fullName>
    </submittedName>
</protein>
<reference evidence="2 3" key="1">
    <citation type="journal article" date="2024" name="Nat. Commun.">
        <title>Phylogenomics reveals the evolutionary origins of lichenization in chlorophyte algae.</title>
        <authorList>
            <person name="Puginier C."/>
            <person name="Libourel C."/>
            <person name="Otte J."/>
            <person name="Skaloud P."/>
            <person name="Haon M."/>
            <person name="Grisel S."/>
            <person name="Petersen M."/>
            <person name="Berrin J.G."/>
            <person name="Delaux P.M."/>
            <person name="Dal Grande F."/>
            <person name="Keller J."/>
        </authorList>
    </citation>
    <scope>NUCLEOTIDE SEQUENCE [LARGE SCALE GENOMIC DNA]</scope>
    <source>
        <strain evidence="2 3">SAG 245.80</strain>
    </source>
</reference>
<evidence type="ECO:0000313" key="2">
    <source>
        <dbReference type="EMBL" id="KAK9821789.1"/>
    </source>
</evidence>
<feature type="region of interest" description="Disordered" evidence="1">
    <location>
        <begin position="21"/>
        <end position="72"/>
    </location>
</feature>